<gene>
    <name evidence="3" type="ORF">I601_3287</name>
</gene>
<feature type="domain" description="PhoD-like phosphatase metallophosphatase" evidence="1">
    <location>
        <begin position="136"/>
        <end position="463"/>
    </location>
</feature>
<reference evidence="3 4" key="1">
    <citation type="submission" date="2016-03" db="EMBL/GenBank/DDBJ databases">
        <title>Complete genome sequence of a soil Actinobacterium, Nocardioides dokdonensis FR1436.</title>
        <authorList>
            <person name="Kwon S.-K."/>
            <person name="Kim K."/>
            <person name="Kim J.F."/>
        </authorList>
    </citation>
    <scope>NUCLEOTIDE SEQUENCE [LARGE SCALE GENOMIC DNA]</scope>
    <source>
        <strain evidence="3 4">FR1436</strain>
    </source>
</reference>
<sequence length="549" mass="61057">MSLVLGPLLRHVDADSATIWVETASAATVHVRAGDREAQARTFAVHGHHYALVEVTGLGPGTATPYTVEVDGEVVWPEPGSAYPPSCIRTLEPGRPLRMVFGSCRVSVPHDAPTHAQFGVDALRTYGLHLADGHETVPDLALFLGDQVYADETSQAMRDFISARRDPEQAPWWELRDYEEYAELYRLAWSEPANRWLLSTLPSAMIFDDHDIRDDWNTSASWRRDMWATDWWRDRIVGGLAAYWVHQHLGNLDAEGRAADLLWQRVAAHEGPDELDLSDLVDEVVERADKQPTTFRWSFARDFDTQARLVVIDSRAARVLEDERRSIIDDEEMAWLDDQLCGDVDHLLVGTSVPFLLSPGLHHVEATVEAITGGLLGKPGALVGEWVRRKVDIEHWAAFQEGFAQVGGLVRDVASGGRGRAPTSIVFLSGDVHHSYLIEAVPAPASGTTASSRILQAVCSPIRNPLPAAMQNVFRIASHGRARPVGRVLGRRVPPSPLHWRMTHGPWFENLLASLEVTPRGLRLTWSTGEVVGGDHERPRWRQVSRVDV</sequence>
<dbReference type="PATRIC" id="fig|1300347.3.peg.3293"/>
<evidence type="ECO:0000259" key="1">
    <source>
        <dbReference type="Pfam" id="PF09423"/>
    </source>
</evidence>
<evidence type="ECO:0000313" key="4">
    <source>
        <dbReference type="Proteomes" id="UP000077868"/>
    </source>
</evidence>
<protein>
    <submittedName>
        <fullName evidence="3">PhoD-like phosphatase</fullName>
    </submittedName>
</protein>
<dbReference type="InterPro" id="IPR056702">
    <property type="entry name" value="DUF7800"/>
</dbReference>
<dbReference type="Proteomes" id="UP000077868">
    <property type="component" value="Chromosome"/>
</dbReference>
<dbReference type="InterPro" id="IPR038607">
    <property type="entry name" value="PhoD-like_sf"/>
</dbReference>
<accession>A0A1A9GN37</accession>
<keyword evidence="4" id="KW-1185">Reference proteome</keyword>
<dbReference type="KEGG" id="ndk:I601_3287"/>
<dbReference type="InterPro" id="IPR029052">
    <property type="entry name" value="Metallo-depent_PP-like"/>
</dbReference>
<proteinExistence type="predicted"/>
<dbReference type="AlphaFoldDB" id="A0A1A9GN37"/>
<evidence type="ECO:0000259" key="2">
    <source>
        <dbReference type="Pfam" id="PF25077"/>
    </source>
</evidence>
<name>A0A1A9GN37_9ACTN</name>
<organism evidence="3 4">
    <name type="scientific">Nocardioides dokdonensis FR1436</name>
    <dbReference type="NCBI Taxonomy" id="1300347"/>
    <lineage>
        <taxon>Bacteria</taxon>
        <taxon>Bacillati</taxon>
        <taxon>Actinomycetota</taxon>
        <taxon>Actinomycetes</taxon>
        <taxon>Propionibacteriales</taxon>
        <taxon>Nocardioidaceae</taxon>
        <taxon>Nocardioides</taxon>
    </lineage>
</organism>
<dbReference type="InterPro" id="IPR018946">
    <property type="entry name" value="PhoD-like_MPP"/>
</dbReference>
<evidence type="ECO:0000313" key="3">
    <source>
        <dbReference type="EMBL" id="ANH39694.1"/>
    </source>
</evidence>
<dbReference type="Pfam" id="PF25077">
    <property type="entry name" value="DUF7800"/>
    <property type="match status" value="1"/>
</dbReference>
<dbReference type="SUPFAM" id="SSF56300">
    <property type="entry name" value="Metallo-dependent phosphatases"/>
    <property type="match status" value="1"/>
</dbReference>
<dbReference type="STRING" id="1300347.I601_3287"/>
<dbReference type="EMBL" id="CP015079">
    <property type="protein sequence ID" value="ANH39694.1"/>
    <property type="molecule type" value="Genomic_DNA"/>
</dbReference>
<dbReference type="RefSeq" id="WP_068112015.1">
    <property type="nucleotide sequence ID" value="NZ_CP015079.1"/>
</dbReference>
<dbReference type="PANTHER" id="PTHR37031:SF2">
    <property type="entry name" value="PHOD-LIKE PHOSPHATASE METALLOPHOSPHATASE DOMAIN-CONTAINING PROTEIN"/>
    <property type="match status" value="1"/>
</dbReference>
<dbReference type="Gene3D" id="3.60.21.70">
    <property type="entry name" value="PhoD-like phosphatase"/>
    <property type="match status" value="1"/>
</dbReference>
<dbReference type="Pfam" id="PF09423">
    <property type="entry name" value="PhoD"/>
    <property type="match status" value="1"/>
</dbReference>
<feature type="domain" description="DUF7800" evidence="2">
    <location>
        <begin position="2"/>
        <end position="87"/>
    </location>
</feature>
<dbReference type="PANTHER" id="PTHR37031">
    <property type="entry name" value="METALLOPHOSPHATASE BINDING DOMAIN PROTEIN"/>
    <property type="match status" value="1"/>
</dbReference>